<comment type="caution">
    <text evidence="4">The sequence shown here is derived from an EMBL/GenBank/DDBJ whole genome shotgun (WGS) entry which is preliminary data.</text>
</comment>
<dbReference type="Pfam" id="PF22617">
    <property type="entry name" value="HCS_D2"/>
    <property type="match status" value="1"/>
</dbReference>
<name>A0ABQ3UPH6_9CHLR</name>
<evidence type="ECO:0000256" key="1">
    <source>
        <dbReference type="ARBA" id="ARBA00022679"/>
    </source>
</evidence>
<keyword evidence="2" id="KW-0464">Manganese</keyword>
<dbReference type="InterPro" id="IPR002034">
    <property type="entry name" value="AIPM/Hcit_synth_CS"/>
</dbReference>
<gene>
    <name evidence="4" type="ORF">KSB_27570</name>
</gene>
<dbReference type="PANTHER" id="PTHR10277">
    <property type="entry name" value="HOMOCITRATE SYNTHASE-RELATED"/>
    <property type="match status" value="1"/>
</dbReference>
<dbReference type="PROSITE" id="PS00816">
    <property type="entry name" value="AIPM_HOMOCIT_SYNTH_2"/>
    <property type="match status" value="1"/>
</dbReference>
<keyword evidence="1" id="KW-0808">Transferase</keyword>
<protein>
    <submittedName>
        <fullName evidence="4">Homocitrate synthase</fullName>
    </submittedName>
</protein>
<dbReference type="RefSeq" id="WP_201371017.1">
    <property type="nucleotide sequence ID" value="NZ_BNJG01000001.1"/>
</dbReference>
<dbReference type="PANTHER" id="PTHR10277:SF48">
    <property type="entry name" value="HOMOCITRATE SYNTHASE, CYTOSOLIC ISOZYME-RELATED"/>
    <property type="match status" value="1"/>
</dbReference>
<dbReference type="PROSITE" id="PS50991">
    <property type="entry name" value="PYR_CT"/>
    <property type="match status" value="1"/>
</dbReference>
<dbReference type="InterPro" id="IPR050073">
    <property type="entry name" value="2-IPM_HCS-like"/>
</dbReference>
<keyword evidence="5" id="KW-1185">Reference proteome</keyword>
<sequence>MRRDIRIVDTTLREGEQFSGAYFSAEQRHEIVRLLDAVGVPMIEVPSPIASPETQQAVRDLCALNTRARIVAHVRCAQADVQAALATPVHGINLFYGTSTELRSYSHGKRIEQIIHDAVPLIKHIRQEGRYVRFSAEDAFRSDLVDLLTVFDAVVDAGVLRIGLPDTVGIAKPREVERLVRLCTERYPGVGIEFHGHNDTGCAIANTVAALEGGADCLDTTVLGIGERNGIASLSGLISQMYIHYPEILRRYDLTKLPLLDQYVADCVHIAIPFNSPITAPGAFTHRAGIHTKAVLNNPRAYEVLNPQDFGLVRNVEVGTRYTGRYAVGHRAAELGLQLEREAVASLTTALKAHAEQGSMSQDEVDTFILAWQQAHTSEEEHLIWEH</sequence>
<dbReference type="Gene3D" id="1.10.238.260">
    <property type="match status" value="1"/>
</dbReference>
<dbReference type="Proteomes" id="UP000654345">
    <property type="component" value="Unassembled WGS sequence"/>
</dbReference>
<accession>A0ABQ3UPH6</accession>
<proteinExistence type="predicted"/>
<dbReference type="InterPro" id="IPR054691">
    <property type="entry name" value="LeuA/HCS_post-cat"/>
</dbReference>
<reference evidence="4 5" key="1">
    <citation type="journal article" date="2021" name="Int. J. Syst. Evol. Microbiol.">
        <title>Reticulibacter mediterranei gen. nov., sp. nov., within the new family Reticulibacteraceae fam. nov., and Ktedonospora formicarum gen. nov., sp. nov., Ktedonobacter robiniae sp. nov., Dictyobacter formicarum sp. nov. and Dictyobacter arantiisoli sp. nov., belonging to the class Ktedonobacteria.</title>
        <authorList>
            <person name="Yabe S."/>
            <person name="Zheng Y."/>
            <person name="Wang C.M."/>
            <person name="Sakai Y."/>
            <person name="Abe K."/>
            <person name="Yokota A."/>
            <person name="Donadio S."/>
            <person name="Cavaletti L."/>
            <person name="Monciardini P."/>
        </authorList>
    </citation>
    <scope>NUCLEOTIDE SEQUENCE [LARGE SCALE GENOMIC DNA]</scope>
    <source>
        <strain evidence="4 5">SOSP1-30</strain>
    </source>
</reference>
<dbReference type="Gene3D" id="3.20.20.70">
    <property type="entry name" value="Aldolase class I"/>
    <property type="match status" value="1"/>
</dbReference>
<dbReference type="InterPro" id="IPR000891">
    <property type="entry name" value="PYR_CT"/>
</dbReference>
<evidence type="ECO:0000259" key="3">
    <source>
        <dbReference type="PROSITE" id="PS50991"/>
    </source>
</evidence>
<feature type="domain" description="Pyruvate carboxyltransferase" evidence="3">
    <location>
        <begin position="5"/>
        <end position="258"/>
    </location>
</feature>
<evidence type="ECO:0000256" key="2">
    <source>
        <dbReference type="ARBA" id="ARBA00023211"/>
    </source>
</evidence>
<organism evidence="4 5">
    <name type="scientific">Ktedonobacter robiniae</name>
    <dbReference type="NCBI Taxonomy" id="2778365"/>
    <lineage>
        <taxon>Bacteria</taxon>
        <taxon>Bacillati</taxon>
        <taxon>Chloroflexota</taxon>
        <taxon>Ktedonobacteria</taxon>
        <taxon>Ktedonobacterales</taxon>
        <taxon>Ktedonobacteraceae</taxon>
        <taxon>Ktedonobacter</taxon>
    </lineage>
</organism>
<evidence type="ECO:0000313" key="4">
    <source>
        <dbReference type="EMBL" id="GHO54282.1"/>
    </source>
</evidence>
<dbReference type="SUPFAM" id="SSF51569">
    <property type="entry name" value="Aldolase"/>
    <property type="match status" value="1"/>
</dbReference>
<dbReference type="Pfam" id="PF00682">
    <property type="entry name" value="HMGL-like"/>
    <property type="match status" value="1"/>
</dbReference>
<dbReference type="InterPro" id="IPR013785">
    <property type="entry name" value="Aldolase_TIM"/>
</dbReference>
<evidence type="ECO:0000313" key="5">
    <source>
        <dbReference type="Proteomes" id="UP000654345"/>
    </source>
</evidence>
<dbReference type="EMBL" id="BNJG01000001">
    <property type="protein sequence ID" value="GHO54282.1"/>
    <property type="molecule type" value="Genomic_DNA"/>
</dbReference>